<feature type="non-terminal residue" evidence="2">
    <location>
        <position position="70"/>
    </location>
</feature>
<accession>A0A7W7ZI34</accession>
<dbReference type="Pfam" id="PF05598">
    <property type="entry name" value="DUF772"/>
    <property type="match status" value="1"/>
</dbReference>
<sequence>MKQQTFASQSSFEKYGRKSRRELFLDEMEVVVPWSELQSLVEPHYPKAGNGRRPVGLAIMLRTYFMQQWF</sequence>
<dbReference type="EMBL" id="JACHIP010000010">
    <property type="protein sequence ID" value="MBB5060148.1"/>
    <property type="molecule type" value="Genomic_DNA"/>
</dbReference>
<dbReference type="AlphaFoldDB" id="A0A7W7ZI34"/>
<evidence type="ECO:0000259" key="1">
    <source>
        <dbReference type="Pfam" id="PF05598"/>
    </source>
</evidence>
<proteinExistence type="predicted"/>
<gene>
    <name evidence="2" type="ORF">HDF16_004884</name>
</gene>
<reference evidence="2 3" key="1">
    <citation type="submission" date="2020-08" db="EMBL/GenBank/DDBJ databases">
        <title>Genomic Encyclopedia of Type Strains, Phase IV (KMG-V): Genome sequencing to study the core and pangenomes of soil and plant-associated prokaryotes.</title>
        <authorList>
            <person name="Whitman W."/>
        </authorList>
    </citation>
    <scope>NUCLEOTIDE SEQUENCE [LARGE SCALE GENOMIC DNA]</scope>
    <source>
        <strain evidence="2 3">M8UP14</strain>
    </source>
</reference>
<feature type="domain" description="Transposase InsH N-terminal" evidence="1">
    <location>
        <begin position="19"/>
        <end position="70"/>
    </location>
</feature>
<protein>
    <recommendedName>
        <fullName evidence="1">Transposase InsH N-terminal domain-containing protein</fullName>
    </recommendedName>
</protein>
<evidence type="ECO:0000313" key="3">
    <source>
        <dbReference type="Proteomes" id="UP000540989"/>
    </source>
</evidence>
<evidence type="ECO:0000313" key="2">
    <source>
        <dbReference type="EMBL" id="MBB5060148.1"/>
    </source>
</evidence>
<name>A0A7W7ZI34_9BACT</name>
<comment type="caution">
    <text evidence="2">The sequence shown here is derived from an EMBL/GenBank/DDBJ whole genome shotgun (WGS) entry which is preliminary data.</text>
</comment>
<dbReference type="PANTHER" id="PTHR35604">
    <property type="entry name" value="TRANSPOSASE INSH FOR INSERTION SEQUENCE ELEMENT IS5A-RELATED"/>
    <property type="match status" value="1"/>
</dbReference>
<dbReference type="Proteomes" id="UP000540989">
    <property type="component" value="Unassembled WGS sequence"/>
</dbReference>
<dbReference type="PANTHER" id="PTHR35604:SF2">
    <property type="entry name" value="TRANSPOSASE INSH FOR INSERTION SEQUENCE ELEMENT IS5A-RELATED"/>
    <property type="match status" value="1"/>
</dbReference>
<keyword evidence="3" id="KW-1185">Reference proteome</keyword>
<dbReference type="InterPro" id="IPR008490">
    <property type="entry name" value="Transposase_InsH_N"/>
</dbReference>
<organism evidence="2 3">
    <name type="scientific">Granulicella aggregans</name>
    <dbReference type="NCBI Taxonomy" id="474949"/>
    <lineage>
        <taxon>Bacteria</taxon>
        <taxon>Pseudomonadati</taxon>
        <taxon>Acidobacteriota</taxon>
        <taxon>Terriglobia</taxon>
        <taxon>Terriglobales</taxon>
        <taxon>Acidobacteriaceae</taxon>
        <taxon>Granulicella</taxon>
    </lineage>
</organism>